<dbReference type="AlphaFoldDB" id="A0A7J6DXQ0"/>
<dbReference type="InterPro" id="IPR038408">
    <property type="entry name" value="GNK2_sf"/>
</dbReference>
<evidence type="ECO:0000256" key="1">
    <source>
        <dbReference type="ARBA" id="ARBA00022729"/>
    </source>
</evidence>
<accession>A0A7J6DXQ0</accession>
<evidence type="ECO:0000259" key="5">
    <source>
        <dbReference type="PROSITE" id="PS51473"/>
    </source>
</evidence>
<dbReference type="Gene3D" id="1.10.510.10">
    <property type="entry name" value="Transferase(Phosphotransferase) domain 1"/>
    <property type="match status" value="1"/>
</dbReference>
<dbReference type="PROSITE" id="PS51473">
    <property type="entry name" value="GNK2"/>
    <property type="match status" value="2"/>
</dbReference>
<organism evidence="6 7">
    <name type="scientific">Cannabis sativa</name>
    <name type="common">Hemp</name>
    <name type="synonym">Marijuana</name>
    <dbReference type="NCBI Taxonomy" id="3483"/>
    <lineage>
        <taxon>Eukaryota</taxon>
        <taxon>Viridiplantae</taxon>
        <taxon>Streptophyta</taxon>
        <taxon>Embryophyta</taxon>
        <taxon>Tracheophyta</taxon>
        <taxon>Spermatophyta</taxon>
        <taxon>Magnoliopsida</taxon>
        <taxon>eudicotyledons</taxon>
        <taxon>Gunneridae</taxon>
        <taxon>Pentapetalae</taxon>
        <taxon>rosids</taxon>
        <taxon>fabids</taxon>
        <taxon>Rosales</taxon>
        <taxon>Cannabaceae</taxon>
        <taxon>Cannabis</taxon>
    </lineage>
</organism>
<dbReference type="InterPro" id="IPR002902">
    <property type="entry name" value="GNK2"/>
</dbReference>
<keyword evidence="3" id="KW-0812">Transmembrane</keyword>
<comment type="caution">
    <text evidence="6">The sequence shown here is derived from an EMBL/GenBank/DDBJ whole genome shotgun (WGS) entry which is preliminary data.</text>
</comment>
<gene>
    <name evidence="6" type="ORF">F8388_008056</name>
</gene>
<dbReference type="Pfam" id="PF01657">
    <property type="entry name" value="Stress-antifung"/>
    <property type="match status" value="2"/>
</dbReference>
<keyword evidence="3" id="KW-0472">Membrane</keyword>
<dbReference type="PANTHER" id="PTHR32099">
    <property type="entry name" value="CYSTEINE-RICH REPEAT SECRETORY PROTEIN"/>
    <property type="match status" value="1"/>
</dbReference>
<evidence type="ECO:0000256" key="4">
    <source>
        <dbReference type="SAM" id="SignalP"/>
    </source>
</evidence>
<keyword evidence="3" id="KW-1133">Transmembrane helix</keyword>
<sequence>MDYGLLLLYFLLTLLSNLCFADPPYTRCSNTTSNYTDNSLFQSNLQNLLATFPSNASTLKFHTSIMGEKDADKVYGVYMCLNYVNDQLCHDCIATAAQDVLTLCHHNSKEAVVWEELCQLRYSNDNFFGKLSDDTGDIPLRNLQNISQPEEFKSFMTKTLRNLTQTAAYNHDSFSYATGEVSYMDKTVYALVQCSRDLSPDDCKDCLGSATEEILDVYYYSIGARLLSRSCYLRYELYAFYMGESSASMANDKNKEDIGRKRWKLALVAVAISCFVIVVLGSYACCYALNRRHKKSNEDFTWQLCQGGQALELVDPLVIDSCDQDEFVRYLQIGLMCVQKDAHERPTMSSVVVMLNGESTALCQPKPPAFPMGRFIVDSCSINSVTVSSVMPR</sequence>
<dbReference type="PANTHER" id="PTHR32099:SF105">
    <property type="entry name" value="CYSTEINE-RICH REPEAT SECRETORY PROTEIN 1"/>
    <property type="match status" value="1"/>
</dbReference>
<feature type="domain" description="Gnk2-homologous" evidence="5">
    <location>
        <begin position="134"/>
        <end position="240"/>
    </location>
</feature>
<keyword evidence="1 4" id="KW-0732">Signal</keyword>
<name>A0A7J6DXQ0_CANSA</name>
<protein>
    <recommendedName>
        <fullName evidence="5">Gnk2-homologous domain-containing protein</fullName>
    </recommendedName>
</protein>
<feature type="chain" id="PRO_5029706627" description="Gnk2-homologous domain-containing protein" evidence="4">
    <location>
        <begin position="22"/>
        <end position="393"/>
    </location>
</feature>
<dbReference type="Proteomes" id="UP000525078">
    <property type="component" value="Unassembled WGS sequence"/>
</dbReference>
<dbReference type="FunFam" id="3.30.430.20:FF:000002">
    <property type="entry name" value="Cysteine-rich receptor-like protein kinase 10"/>
    <property type="match status" value="1"/>
</dbReference>
<dbReference type="Gene3D" id="3.30.430.20">
    <property type="entry name" value="Gnk2 domain, C-X8-C-X2-C motif"/>
    <property type="match status" value="2"/>
</dbReference>
<evidence type="ECO:0000313" key="6">
    <source>
        <dbReference type="EMBL" id="KAF4350874.1"/>
    </source>
</evidence>
<evidence type="ECO:0000256" key="2">
    <source>
        <dbReference type="ARBA" id="ARBA00022737"/>
    </source>
</evidence>
<dbReference type="EMBL" id="JAATIP010000352">
    <property type="protein sequence ID" value="KAF4350874.1"/>
    <property type="molecule type" value="Genomic_DNA"/>
</dbReference>
<reference evidence="6 7" key="1">
    <citation type="journal article" date="2020" name="bioRxiv">
        <title>Sequence and annotation of 42 cannabis genomes reveals extensive copy number variation in cannabinoid synthesis and pathogen resistance genes.</title>
        <authorList>
            <person name="Mckernan K.J."/>
            <person name="Helbert Y."/>
            <person name="Kane L.T."/>
            <person name="Ebling H."/>
            <person name="Zhang L."/>
            <person name="Liu B."/>
            <person name="Eaton Z."/>
            <person name="Mclaughlin S."/>
            <person name="Kingan S."/>
            <person name="Baybayan P."/>
            <person name="Concepcion G."/>
            <person name="Jordan M."/>
            <person name="Riva A."/>
            <person name="Barbazuk W."/>
            <person name="Harkins T."/>
        </authorList>
    </citation>
    <scope>NUCLEOTIDE SEQUENCE [LARGE SCALE GENOMIC DNA]</scope>
    <source>
        <strain evidence="7">cv. Jamaican Lion 4</strain>
        <tissue evidence="6">Leaf</tissue>
    </source>
</reference>
<dbReference type="CDD" id="cd23509">
    <property type="entry name" value="Gnk2-like"/>
    <property type="match status" value="2"/>
</dbReference>
<feature type="domain" description="Gnk2-homologous" evidence="5">
    <location>
        <begin position="22"/>
        <end position="127"/>
    </location>
</feature>
<keyword evidence="2" id="KW-0677">Repeat</keyword>
<evidence type="ECO:0000313" key="7">
    <source>
        <dbReference type="Proteomes" id="UP000525078"/>
    </source>
</evidence>
<feature type="transmembrane region" description="Helical" evidence="3">
    <location>
        <begin position="265"/>
        <end position="289"/>
    </location>
</feature>
<evidence type="ECO:0000256" key="3">
    <source>
        <dbReference type="SAM" id="Phobius"/>
    </source>
</evidence>
<feature type="signal peptide" evidence="4">
    <location>
        <begin position="1"/>
        <end position="21"/>
    </location>
</feature>
<proteinExistence type="predicted"/>